<name>A0A1I1I767_9GAMM</name>
<dbReference type="STRING" id="1122252.SAMN05660443_2118"/>
<evidence type="ECO:0000313" key="2">
    <source>
        <dbReference type="Proteomes" id="UP000199058"/>
    </source>
</evidence>
<gene>
    <name evidence="1" type="ORF">SAMN05660443_2118</name>
</gene>
<dbReference type="Gene3D" id="1.10.620.20">
    <property type="entry name" value="Ribonucleotide Reductase, subunit A"/>
    <property type="match status" value="1"/>
</dbReference>
<protein>
    <recommendedName>
        <fullName evidence="3">p-aminobenzoate N-oxygenase AurF</fullName>
    </recommendedName>
</protein>
<dbReference type="RefSeq" id="WP_091963157.1">
    <property type="nucleotide sequence ID" value="NZ_FOLH01000004.1"/>
</dbReference>
<organism evidence="1 2">
    <name type="scientific">Marinospirillum celere</name>
    <dbReference type="NCBI Taxonomy" id="1122252"/>
    <lineage>
        <taxon>Bacteria</taxon>
        <taxon>Pseudomonadati</taxon>
        <taxon>Pseudomonadota</taxon>
        <taxon>Gammaproteobacteria</taxon>
        <taxon>Oceanospirillales</taxon>
        <taxon>Oceanospirillaceae</taxon>
        <taxon>Marinospirillum</taxon>
    </lineage>
</organism>
<dbReference type="GO" id="GO:0016491">
    <property type="term" value="F:oxidoreductase activity"/>
    <property type="evidence" value="ECO:0007669"/>
    <property type="project" value="InterPro"/>
</dbReference>
<evidence type="ECO:0008006" key="3">
    <source>
        <dbReference type="Google" id="ProtNLM"/>
    </source>
</evidence>
<proteinExistence type="predicted"/>
<dbReference type="EMBL" id="FOLH01000004">
    <property type="protein sequence ID" value="SFC29593.1"/>
    <property type="molecule type" value="Genomic_DNA"/>
</dbReference>
<dbReference type="InterPro" id="IPR012348">
    <property type="entry name" value="RNR-like"/>
</dbReference>
<evidence type="ECO:0000313" key="1">
    <source>
        <dbReference type="EMBL" id="SFC29593.1"/>
    </source>
</evidence>
<reference evidence="1 2" key="1">
    <citation type="submission" date="2016-10" db="EMBL/GenBank/DDBJ databases">
        <authorList>
            <person name="de Groot N.N."/>
        </authorList>
    </citation>
    <scope>NUCLEOTIDE SEQUENCE [LARGE SCALE GENOMIC DNA]</scope>
    <source>
        <strain evidence="1 2">DSM 18438</strain>
    </source>
</reference>
<sequence>MAKNEQLAKTMEFPPETPQPNVYPLSWHSQTEKMEEVWDAAQRENWDPKELPWDTLDVESYSWEEREAIAYWWTLLSVFDASAPPVFAEAFIKTYEVHEEDAVRRCFFSVTRDEQNHEQMCGLAITKFLEHPDPLTYEPKTELGKRLQKNAKWLYYNGGRYWNGYKQAVPKYSLAVLFSSFLMGEIAAATIFKQMHDNSRELVFKEAFKNIGRDEGRHMAICMALMERDYPGLADEDRAMVTKQIRAGYLFLSAVLFEPPMEFWDLPDDFIDSQREAEEVARGAGFGVPSYDAKKENWRNAMLNLKGVLDRYNIPFPAIPEVGISGEEVSDVDMQDIIPVF</sequence>
<accession>A0A1I1I767</accession>
<keyword evidence="2" id="KW-1185">Reference proteome</keyword>
<dbReference type="OrthoDB" id="5289367at2"/>
<dbReference type="SUPFAM" id="SSF47240">
    <property type="entry name" value="Ferritin-like"/>
    <property type="match status" value="1"/>
</dbReference>
<dbReference type="AlphaFoldDB" id="A0A1I1I767"/>
<dbReference type="InterPro" id="IPR009078">
    <property type="entry name" value="Ferritin-like_SF"/>
</dbReference>
<dbReference type="Proteomes" id="UP000199058">
    <property type="component" value="Unassembled WGS sequence"/>
</dbReference>